<dbReference type="Proteomes" id="UP001408356">
    <property type="component" value="Unassembled WGS sequence"/>
</dbReference>
<evidence type="ECO:0000313" key="2">
    <source>
        <dbReference type="EMBL" id="KAK9421784.1"/>
    </source>
</evidence>
<evidence type="ECO:0000313" key="3">
    <source>
        <dbReference type="Proteomes" id="UP001408356"/>
    </source>
</evidence>
<feature type="region of interest" description="Disordered" evidence="1">
    <location>
        <begin position="131"/>
        <end position="153"/>
    </location>
</feature>
<feature type="compositionally biased region" description="Gly residues" evidence="1">
    <location>
        <begin position="79"/>
        <end position="88"/>
    </location>
</feature>
<keyword evidence="3" id="KW-1185">Reference proteome</keyword>
<organism evidence="2 3">
    <name type="scientific">Seiridium unicorne</name>
    <dbReference type="NCBI Taxonomy" id="138068"/>
    <lineage>
        <taxon>Eukaryota</taxon>
        <taxon>Fungi</taxon>
        <taxon>Dikarya</taxon>
        <taxon>Ascomycota</taxon>
        <taxon>Pezizomycotina</taxon>
        <taxon>Sordariomycetes</taxon>
        <taxon>Xylariomycetidae</taxon>
        <taxon>Amphisphaeriales</taxon>
        <taxon>Sporocadaceae</taxon>
        <taxon>Seiridium</taxon>
    </lineage>
</organism>
<feature type="region of interest" description="Disordered" evidence="1">
    <location>
        <begin position="65"/>
        <end position="96"/>
    </location>
</feature>
<proteinExistence type="predicted"/>
<reference evidence="2 3" key="1">
    <citation type="journal article" date="2024" name="J. Plant Pathol.">
        <title>Sequence and assembly of the genome of Seiridium unicorne, isolate CBS 538.82, causal agent of cypress canker disease.</title>
        <authorList>
            <person name="Scali E."/>
            <person name="Rocca G.D."/>
            <person name="Danti R."/>
            <person name="Garbelotto M."/>
            <person name="Barberini S."/>
            <person name="Baroncelli R."/>
            <person name="Emiliani G."/>
        </authorList>
    </citation>
    <scope>NUCLEOTIDE SEQUENCE [LARGE SCALE GENOMIC DNA]</scope>
    <source>
        <strain evidence="2 3">BM-138-508</strain>
    </source>
</reference>
<gene>
    <name evidence="2" type="ORF">SUNI508_05385</name>
</gene>
<evidence type="ECO:0000256" key="1">
    <source>
        <dbReference type="SAM" id="MobiDB-lite"/>
    </source>
</evidence>
<sequence>MSRQKRSHFPYEQFLLREMPPRLRTSLEQELQTSLNIADETLKKKGIDTFASLQCAPELCLGQASNNPANDQQSVAGEASGGVFGGGETSQDTMSELLELDFNSPGPFEMLGDADLGLDGKWLINDILSYSTNDGKAAPPDSGYDSNNPSREC</sequence>
<accession>A0ABR2V5E1</accession>
<protein>
    <submittedName>
        <fullName evidence="2">Uncharacterized protein</fullName>
    </submittedName>
</protein>
<feature type="compositionally biased region" description="Polar residues" evidence="1">
    <location>
        <begin position="144"/>
        <end position="153"/>
    </location>
</feature>
<dbReference type="EMBL" id="JARVKF010000157">
    <property type="protein sequence ID" value="KAK9421784.1"/>
    <property type="molecule type" value="Genomic_DNA"/>
</dbReference>
<name>A0ABR2V5E1_9PEZI</name>
<comment type="caution">
    <text evidence="2">The sequence shown here is derived from an EMBL/GenBank/DDBJ whole genome shotgun (WGS) entry which is preliminary data.</text>
</comment>